<keyword evidence="3" id="KW-1185">Reference proteome</keyword>
<evidence type="ECO:0000313" key="2">
    <source>
        <dbReference type="EMBL" id="RAL54809.1"/>
    </source>
</evidence>
<name>A0A328EE04_9ASTE</name>
<sequence>MAEGEEGEGPNSLISYEEMGWARTRAKRLYVTDRCTLWNALSLNLAVMRECSLQQRISDLENVRGVLFGCAVSRVEQAERSAAVAVEASSRAAAAQPSSDLRAAPPPSSFSHRPFPKEN</sequence>
<gene>
    <name evidence="2" type="ORF">DM860_013505</name>
</gene>
<protein>
    <submittedName>
        <fullName evidence="2">Uncharacterized protein</fullName>
    </submittedName>
</protein>
<evidence type="ECO:0000313" key="3">
    <source>
        <dbReference type="Proteomes" id="UP000249390"/>
    </source>
</evidence>
<feature type="region of interest" description="Disordered" evidence="1">
    <location>
        <begin position="87"/>
        <end position="119"/>
    </location>
</feature>
<feature type="compositionally biased region" description="Low complexity" evidence="1">
    <location>
        <begin position="87"/>
        <end position="96"/>
    </location>
</feature>
<comment type="caution">
    <text evidence="2">The sequence shown here is derived from an EMBL/GenBank/DDBJ whole genome shotgun (WGS) entry which is preliminary data.</text>
</comment>
<reference evidence="2 3" key="1">
    <citation type="submission" date="2018-06" db="EMBL/GenBank/DDBJ databases">
        <title>The Genome of Cuscuta australis (Dodder) Provides Insight into the Evolution of Plant Parasitism.</title>
        <authorList>
            <person name="Liu H."/>
        </authorList>
    </citation>
    <scope>NUCLEOTIDE SEQUENCE [LARGE SCALE GENOMIC DNA]</scope>
    <source>
        <strain evidence="3">cv. Yunnan</strain>
        <tissue evidence="2">Vines</tissue>
    </source>
</reference>
<accession>A0A328EE04</accession>
<evidence type="ECO:0000256" key="1">
    <source>
        <dbReference type="SAM" id="MobiDB-lite"/>
    </source>
</evidence>
<dbReference type="AlphaFoldDB" id="A0A328EE04"/>
<organism evidence="2 3">
    <name type="scientific">Cuscuta australis</name>
    <dbReference type="NCBI Taxonomy" id="267555"/>
    <lineage>
        <taxon>Eukaryota</taxon>
        <taxon>Viridiplantae</taxon>
        <taxon>Streptophyta</taxon>
        <taxon>Embryophyta</taxon>
        <taxon>Tracheophyta</taxon>
        <taxon>Spermatophyta</taxon>
        <taxon>Magnoliopsida</taxon>
        <taxon>eudicotyledons</taxon>
        <taxon>Gunneridae</taxon>
        <taxon>Pentapetalae</taxon>
        <taxon>asterids</taxon>
        <taxon>lamiids</taxon>
        <taxon>Solanales</taxon>
        <taxon>Convolvulaceae</taxon>
        <taxon>Cuscuteae</taxon>
        <taxon>Cuscuta</taxon>
        <taxon>Cuscuta subgen. Grammica</taxon>
        <taxon>Cuscuta sect. Cleistogrammica</taxon>
    </lineage>
</organism>
<proteinExistence type="predicted"/>
<dbReference type="EMBL" id="NQVE01000005">
    <property type="protein sequence ID" value="RAL54809.1"/>
    <property type="molecule type" value="Genomic_DNA"/>
</dbReference>
<dbReference type="Proteomes" id="UP000249390">
    <property type="component" value="Unassembled WGS sequence"/>
</dbReference>